<gene>
    <name evidence="3" type="ORF">A9F13_22g00121</name>
</gene>
<dbReference type="PANTHER" id="PTHR31811:SF0">
    <property type="entry name" value="TRNA A64-2'-O-RIBOSYLPHOSPHATE TRANSFERASE"/>
    <property type="match status" value="1"/>
</dbReference>
<dbReference type="GO" id="GO:0043399">
    <property type="term" value="F:tRNA adenosine(64)-2'-O-ribosylphosphate transferase activity"/>
    <property type="evidence" value="ECO:0007669"/>
    <property type="project" value="InterPro"/>
</dbReference>
<accession>A0AA91PVK5</accession>
<dbReference type="InterPro" id="IPR033449">
    <property type="entry name" value="Rit1_N"/>
</dbReference>
<keyword evidence="3" id="KW-0808">Transferase</keyword>
<evidence type="ECO:0000259" key="1">
    <source>
        <dbReference type="Pfam" id="PF04179"/>
    </source>
</evidence>
<dbReference type="GO" id="GO:0019988">
    <property type="term" value="P:charged-tRNA amino acid modification"/>
    <property type="evidence" value="ECO:0007669"/>
    <property type="project" value="InterPro"/>
</dbReference>
<protein>
    <submittedName>
        <fullName evidence="3">tRNA A64-2'-O-ribosylphosphate transferase</fullName>
    </submittedName>
</protein>
<dbReference type="Pfam" id="PF04179">
    <property type="entry name" value="Init_tRNA_PT"/>
    <property type="match status" value="1"/>
</dbReference>
<dbReference type="AlphaFoldDB" id="A0AA91PVK5"/>
<dbReference type="KEGG" id="clus:A9F13_22g00121"/>
<feature type="domain" description="Rit1 DUSP-like" evidence="1">
    <location>
        <begin position="370"/>
        <end position="469"/>
    </location>
</feature>
<feature type="domain" description="Rit1 N-terminal" evidence="2">
    <location>
        <begin position="11"/>
        <end position="259"/>
    </location>
</feature>
<evidence type="ECO:0000313" key="3">
    <source>
        <dbReference type="EMBL" id="OVF05474.1"/>
    </source>
</evidence>
<dbReference type="GO" id="GO:0005737">
    <property type="term" value="C:cytoplasm"/>
    <property type="evidence" value="ECO:0007669"/>
    <property type="project" value="TreeGrafter"/>
</dbReference>
<dbReference type="InterPro" id="IPR033421">
    <property type="entry name" value="Rit1_DUSP-like"/>
</dbReference>
<evidence type="ECO:0000313" key="4">
    <source>
        <dbReference type="Proteomes" id="UP000195602"/>
    </source>
</evidence>
<dbReference type="PIRSF" id="PIRSF007747">
    <property type="entry name" value="Ribosyl_Ptfrase"/>
    <property type="match status" value="1"/>
</dbReference>
<sequence length="470" mass="52490">MDSYKDIVKSLRREDKTTQARLQSIIFDNLFVSQFDPFPLVSNERCGLWYVRPDQIAETAYFKSTDGHTHEWRFSTRRLNLNLLPLLATERTIVLVDSTRKGKLLPDALSKTVPIWCSVLNYIMFEGENVPDQFSELAAGNWLATPREMVSESEHASISERIASFASEAKRLGLVSKRMLLEHLGARQPILPCWMWPGKKGTVRERADCFTICCVSASARGSRPPGWNHSAPYVQGAGDDHELWAPRALDASSFWNDVYPETAPNLRVVESGNVCSWLSEEELLRRVEAIINIKLHRANIPTDDSTTVHDHNTLSIDISPLGNTGIYIGQITENIDIEVLLRYAPNLHHVVVLSKDFTVQAPENCSVAVSHYRVESTKKGAKQLRDILPRSVANVVPSPSSSVVVLCDTGKDLAVGVALCLLGKHFSPTWVSAPGPVNKDIVKQHLSKISECRKINPSRNTLQSVNTFLM</sequence>
<evidence type="ECO:0000259" key="2">
    <source>
        <dbReference type="Pfam" id="PF17184"/>
    </source>
</evidence>
<comment type="caution">
    <text evidence="3">The sequence shown here is derived from an EMBL/GenBank/DDBJ whole genome shotgun (WGS) entry which is preliminary data.</text>
</comment>
<organism evidence="3 4">
    <name type="scientific">Clavispora lusitaniae</name>
    <name type="common">Candida lusitaniae</name>
    <dbReference type="NCBI Taxonomy" id="36911"/>
    <lineage>
        <taxon>Eukaryota</taxon>
        <taxon>Fungi</taxon>
        <taxon>Dikarya</taxon>
        <taxon>Ascomycota</taxon>
        <taxon>Saccharomycotina</taxon>
        <taxon>Pichiomycetes</taxon>
        <taxon>Metschnikowiaceae</taxon>
        <taxon>Clavispora</taxon>
    </lineage>
</organism>
<dbReference type="Proteomes" id="UP000195602">
    <property type="component" value="Unassembled WGS sequence"/>
</dbReference>
<dbReference type="InterPro" id="IPR007306">
    <property type="entry name" value="Rit1"/>
</dbReference>
<dbReference type="Pfam" id="PF17184">
    <property type="entry name" value="Rit1_C"/>
    <property type="match status" value="1"/>
</dbReference>
<proteinExistence type="predicted"/>
<reference evidence="3 4" key="1">
    <citation type="submission" date="2017-04" db="EMBL/GenBank/DDBJ databases">
        <title>Draft genome of the yeast Clavispora lusitaniae type strain CBS 6936.</title>
        <authorList>
            <person name="Durrens P."/>
            <person name="Klopp C."/>
            <person name="Biteau N."/>
            <person name="Fitton-Ouhabi V."/>
            <person name="Dementhon K."/>
            <person name="Accoceberry I."/>
            <person name="Sherman D.J."/>
            <person name="Noel T."/>
        </authorList>
    </citation>
    <scope>NUCLEOTIDE SEQUENCE [LARGE SCALE GENOMIC DNA]</scope>
    <source>
        <strain evidence="3 4">CBS 6936</strain>
    </source>
</reference>
<dbReference type="EMBL" id="LYUB02000022">
    <property type="protein sequence ID" value="OVF05474.1"/>
    <property type="molecule type" value="Genomic_DNA"/>
</dbReference>
<name>A0AA91PVK5_CLALS</name>
<dbReference type="PANTHER" id="PTHR31811">
    <property type="entry name" value="TRNA A64-2'-O-RIBOSYLPHOSPHATE TRANSFERASE"/>
    <property type="match status" value="1"/>
</dbReference>